<organism evidence="2 3">
    <name type="scientific">Burkholderia oklahomensis</name>
    <dbReference type="NCBI Taxonomy" id="342113"/>
    <lineage>
        <taxon>Bacteria</taxon>
        <taxon>Pseudomonadati</taxon>
        <taxon>Pseudomonadota</taxon>
        <taxon>Betaproteobacteria</taxon>
        <taxon>Burkholderiales</taxon>
        <taxon>Burkholderiaceae</taxon>
        <taxon>Burkholderia</taxon>
        <taxon>pseudomallei group</taxon>
    </lineage>
</organism>
<dbReference type="GO" id="GO:0004497">
    <property type="term" value="F:monooxygenase activity"/>
    <property type="evidence" value="ECO:0007669"/>
    <property type="project" value="TreeGrafter"/>
</dbReference>
<accession>A0AAI8BBI6</accession>
<dbReference type="Proteomes" id="UP000029424">
    <property type="component" value="Chromosome 2"/>
</dbReference>
<gene>
    <name evidence="2" type="ORF">DM82_5274</name>
</gene>
<reference evidence="2 3" key="1">
    <citation type="submission" date="2014-06" db="EMBL/GenBank/DDBJ databases">
        <authorList>
            <person name="Bishop-Lilly K.A."/>
            <person name="Broomall S.M."/>
            <person name="Chain P.S."/>
            <person name="Chertkov O."/>
            <person name="Coyne S.R."/>
            <person name="Daligault H.E."/>
            <person name="Davenport K.W."/>
            <person name="Erkkila T."/>
            <person name="Frey K.G."/>
            <person name="Gibbons H.S."/>
            <person name="Gu W."/>
            <person name="Jaissle J."/>
            <person name="Johnson S.L."/>
            <person name="Koroleva G.I."/>
            <person name="Ladner J.T."/>
            <person name="Lo C.-C."/>
            <person name="Minogue T.D."/>
            <person name="Munk C."/>
            <person name="Palacios G.F."/>
            <person name="Redden C.L."/>
            <person name="Rosenzweig C.N."/>
            <person name="Scholz M.B."/>
            <person name="Teshima H."/>
            <person name="Xu Y."/>
        </authorList>
    </citation>
    <scope>NUCLEOTIDE SEQUENCE [LARGE SCALE GENOMIC DNA]</scope>
    <source>
        <strain evidence="2 3">EO147</strain>
    </source>
</reference>
<dbReference type="PANTHER" id="PTHR43539:SF78">
    <property type="entry name" value="FLAVIN-CONTAINING MONOOXYGENASE"/>
    <property type="match status" value="1"/>
</dbReference>
<dbReference type="InterPro" id="IPR050982">
    <property type="entry name" value="Auxin_biosynth/cation_transpt"/>
</dbReference>
<evidence type="ECO:0000256" key="1">
    <source>
        <dbReference type="ARBA" id="ARBA00023002"/>
    </source>
</evidence>
<dbReference type="EMBL" id="CP008727">
    <property type="protein sequence ID" value="AIO69206.1"/>
    <property type="molecule type" value="Genomic_DNA"/>
</dbReference>
<protein>
    <submittedName>
        <fullName evidence="2">Pyridine nucleotide-disulfide oxidoreductase family protein</fullName>
    </submittedName>
</protein>
<name>A0AAI8BBI6_9BURK</name>
<dbReference type="PANTHER" id="PTHR43539">
    <property type="entry name" value="FLAVIN-BINDING MONOOXYGENASE-LIKE PROTEIN (AFU_ORTHOLOGUE AFUA_4G09220)"/>
    <property type="match status" value="1"/>
</dbReference>
<keyword evidence="1" id="KW-0560">Oxidoreductase</keyword>
<dbReference type="KEGG" id="bok:DM82_5274"/>
<sequence>MQHHSNVIIGGGPAGINMALEFERRGIEYLLLEANETVGGQWDRFPVCGQLISLNKRYVPGNHHTYRMRYDWHTLSTISADDVAIDPKLRFTEWTSEHWPSARIYKEYLKYVAEKKGLSAHIRTRARVQRIAREGGRFVLGISNAHSITADRVFCATGRSEPIVPDIKGLNTETCTFYGDFEPDTAARRYRNKIVIILGRGNSAFEIAHHLVDITAETRVVTRSLPMFARQTHNVHDLRAQVSDVFDLMQLKSNNNVVSDRIVEVGRITRGKHEGRLLVRYETPCPHWSPPRWMKRTGIVDDVIVCCGFNYTLSEVFDRETVRPAIDEKGKYCLLTSSWESVNVPGLYFLGAPMRVNDPDAASGFVHGFRCNIQALGSIVAEKHHGMALEPVFECDVPLAHPSDQLVHLSGFLVELVSTSMPLFELFGYFGCAVTFEPSGDDGVVRARVWPAFPRAYNLERWGRKQTRLEIVFEYGFSRYGDGELPTHYFTLPADHFDTSRSAYIHPVFHVYRGGVEVDSFHMQESLIGRWDIDDYVDEETNLDQYKNVAFNACACALNLDERRSMLPVLDEFVDACYPLMSEEEVAEALRIQPTLALLVNRSGLRTGSATR</sequence>
<dbReference type="Gene3D" id="3.50.50.60">
    <property type="entry name" value="FAD/NAD(P)-binding domain"/>
    <property type="match status" value="1"/>
</dbReference>
<dbReference type="GO" id="GO:0050660">
    <property type="term" value="F:flavin adenine dinucleotide binding"/>
    <property type="evidence" value="ECO:0007669"/>
    <property type="project" value="TreeGrafter"/>
</dbReference>
<dbReference type="InterPro" id="IPR036188">
    <property type="entry name" value="FAD/NAD-bd_sf"/>
</dbReference>
<dbReference type="Pfam" id="PF13738">
    <property type="entry name" value="Pyr_redox_3"/>
    <property type="match status" value="1"/>
</dbReference>
<dbReference type="SUPFAM" id="SSF51905">
    <property type="entry name" value="FAD/NAD(P)-binding domain"/>
    <property type="match status" value="1"/>
</dbReference>
<dbReference type="PRINTS" id="PR00368">
    <property type="entry name" value="FADPNR"/>
</dbReference>
<evidence type="ECO:0000313" key="3">
    <source>
        <dbReference type="Proteomes" id="UP000029424"/>
    </source>
</evidence>
<evidence type="ECO:0000313" key="2">
    <source>
        <dbReference type="EMBL" id="AIO69206.1"/>
    </source>
</evidence>
<dbReference type="AlphaFoldDB" id="A0AAI8BBI6"/>
<keyword evidence="3" id="KW-1185">Reference proteome</keyword>
<proteinExistence type="predicted"/>
<dbReference type="RefSeq" id="WP_041282099.1">
    <property type="nucleotide sequence ID" value="NZ_CP008727.1"/>
</dbReference>